<dbReference type="Proteomes" id="UP000593567">
    <property type="component" value="Unassembled WGS sequence"/>
</dbReference>
<organism evidence="1 2">
    <name type="scientific">Bugula neritina</name>
    <name type="common">Brown bryozoan</name>
    <name type="synonym">Sertularia neritina</name>
    <dbReference type="NCBI Taxonomy" id="10212"/>
    <lineage>
        <taxon>Eukaryota</taxon>
        <taxon>Metazoa</taxon>
        <taxon>Spiralia</taxon>
        <taxon>Lophotrochozoa</taxon>
        <taxon>Bryozoa</taxon>
        <taxon>Gymnolaemata</taxon>
        <taxon>Cheilostomatida</taxon>
        <taxon>Flustrina</taxon>
        <taxon>Buguloidea</taxon>
        <taxon>Bugulidae</taxon>
        <taxon>Bugula</taxon>
    </lineage>
</organism>
<keyword evidence="2" id="KW-1185">Reference proteome</keyword>
<comment type="caution">
    <text evidence="1">The sequence shown here is derived from an EMBL/GenBank/DDBJ whole genome shotgun (WGS) entry which is preliminary data.</text>
</comment>
<protein>
    <submittedName>
        <fullName evidence="1">Uncharacterized protein</fullName>
    </submittedName>
</protein>
<dbReference type="AlphaFoldDB" id="A0A7J7KMH7"/>
<dbReference type="EMBL" id="VXIV02000273">
    <property type="protein sequence ID" value="KAF6039347.1"/>
    <property type="molecule type" value="Genomic_DNA"/>
</dbReference>
<accession>A0A7J7KMH7</accession>
<dbReference type="OrthoDB" id="1158011at2759"/>
<evidence type="ECO:0000313" key="2">
    <source>
        <dbReference type="Proteomes" id="UP000593567"/>
    </source>
</evidence>
<sequence length="82" mass="9720">MITPSGRFVCDTRLCLSMSDYHLSLGILRGRHPSLFLCYLFREENWLRKFWSTILLTLSFCQLFPDLCSVLRTYQPHRSAFN</sequence>
<reference evidence="1" key="1">
    <citation type="submission" date="2020-06" db="EMBL/GenBank/DDBJ databases">
        <title>Draft genome of Bugula neritina, a colonial animal packing powerful symbionts and potential medicines.</title>
        <authorList>
            <person name="Rayko M."/>
        </authorList>
    </citation>
    <scope>NUCLEOTIDE SEQUENCE [LARGE SCALE GENOMIC DNA]</scope>
    <source>
        <strain evidence="1">Kwan_BN1</strain>
    </source>
</reference>
<proteinExistence type="predicted"/>
<evidence type="ECO:0000313" key="1">
    <source>
        <dbReference type="EMBL" id="KAF6039347.1"/>
    </source>
</evidence>
<gene>
    <name evidence="1" type="ORF">EB796_002348</name>
</gene>
<name>A0A7J7KMH7_BUGNE</name>